<dbReference type="SUPFAM" id="SSF48726">
    <property type="entry name" value="Immunoglobulin"/>
    <property type="match status" value="1"/>
</dbReference>
<accession>A0A3Q1IB59</accession>
<keyword evidence="5" id="KW-0393">Immunoglobulin domain</keyword>
<sequence>MIMMMSASWNKQFFQLLLLISCGRISAKTPSPTLSALVDIDPLSTDVKSVVLKGESHIEKVELVNPVNLELQCKWDGTENNLQTITGYWTKDGSEIENSRVTVQLEDEQYNLKQKFSILNETNLGNYSCVFGNEAKINFILSVPQVSPKRDKPLIGYLRDYVVIECKVEDNQPEPDSWSWSKKNGTDKEIIYTRLEPLKYEIKTKERKTRLVVHNLTEADAGLYFCGAVYPIGTSHNNIELKVITLWEPLKPFLAILVEVCVLVAAILLYERSQSKKNCATENGPNPDQTNTLTQEENNEREGNSSVRQRNV</sequence>
<dbReference type="GO" id="GO:0050839">
    <property type="term" value="F:cell adhesion molecule binding"/>
    <property type="evidence" value="ECO:0007669"/>
    <property type="project" value="TreeGrafter"/>
</dbReference>
<dbReference type="GO" id="GO:0098609">
    <property type="term" value="P:cell-cell adhesion"/>
    <property type="evidence" value="ECO:0007669"/>
    <property type="project" value="TreeGrafter"/>
</dbReference>
<dbReference type="Gene3D" id="2.60.40.10">
    <property type="entry name" value="Immunoglobulins"/>
    <property type="match status" value="2"/>
</dbReference>
<dbReference type="OrthoDB" id="9932757at2759"/>
<dbReference type="InterPro" id="IPR036179">
    <property type="entry name" value="Ig-like_dom_sf"/>
</dbReference>
<evidence type="ECO:0000256" key="3">
    <source>
        <dbReference type="ARBA" id="ARBA00023157"/>
    </source>
</evidence>
<feature type="compositionally biased region" description="Polar residues" evidence="6">
    <location>
        <begin position="277"/>
        <end position="296"/>
    </location>
</feature>
<dbReference type="Proteomes" id="UP000265040">
    <property type="component" value="Chromosome 9"/>
</dbReference>
<keyword evidence="2 7" id="KW-0472">Membrane</keyword>
<dbReference type="InterPro" id="IPR013783">
    <property type="entry name" value="Ig-like_fold"/>
</dbReference>
<evidence type="ECO:0000256" key="2">
    <source>
        <dbReference type="ARBA" id="ARBA00023136"/>
    </source>
</evidence>
<keyword evidence="8" id="KW-0732">Signal</keyword>
<gene>
    <name evidence="10" type="primary">EMB</name>
</gene>
<dbReference type="GO" id="GO:0005886">
    <property type="term" value="C:plasma membrane"/>
    <property type="evidence" value="ECO:0007669"/>
    <property type="project" value="TreeGrafter"/>
</dbReference>
<comment type="subcellular location">
    <subcellularLocation>
        <location evidence="1">Membrane</location>
        <topology evidence="1">Single-pass type I membrane protein</topology>
    </subcellularLocation>
</comment>
<dbReference type="PROSITE" id="PS50835">
    <property type="entry name" value="IG_LIKE"/>
    <property type="match status" value="2"/>
</dbReference>
<feature type="region of interest" description="Disordered" evidence="6">
    <location>
        <begin position="277"/>
        <end position="312"/>
    </location>
</feature>
<dbReference type="GeneTree" id="ENSGT00940000158944"/>
<evidence type="ECO:0000259" key="9">
    <source>
        <dbReference type="PROSITE" id="PS50835"/>
    </source>
</evidence>
<organism evidence="10 11">
    <name type="scientific">Anabas testudineus</name>
    <name type="common">Climbing perch</name>
    <name type="synonym">Anthias testudineus</name>
    <dbReference type="NCBI Taxonomy" id="64144"/>
    <lineage>
        <taxon>Eukaryota</taxon>
        <taxon>Metazoa</taxon>
        <taxon>Chordata</taxon>
        <taxon>Craniata</taxon>
        <taxon>Vertebrata</taxon>
        <taxon>Euteleostomi</taxon>
        <taxon>Actinopterygii</taxon>
        <taxon>Neopterygii</taxon>
        <taxon>Teleostei</taxon>
        <taxon>Neoteleostei</taxon>
        <taxon>Acanthomorphata</taxon>
        <taxon>Anabantaria</taxon>
        <taxon>Anabantiformes</taxon>
        <taxon>Anabantoidei</taxon>
        <taxon>Anabantidae</taxon>
        <taxon>Anabas</taxon>
    </lineage>
</organism>
<evidence type="ECO:0000313" key="10">
    <source>
        <dbReference type="Ensembl" id="ENSATEP00000001666.2"/>
    </source>
</evidence>
<protein>
    <recommendedName>
        <fullName evidence="9">Ig-like domain-containing protein</fullName>
    </recommendedName>
</protein>
<keyword evidence="3" id="KW-1015">Disulfide bond</keyword>
<feature type="signal peptide" evidence="8">
    <location>
        <begin position="1"/>
        <end position="27"/>
    </location>
</feature>
<feature type="domain" description="Ig-like" evidence="9">
    <location>
        <begin position="144"/>
        <end position="245"/>
    </location>
</feature>
<evidence type="ECO:0000256" key="6">
    <source>
        <dbReference type="SAM" id="MobiDB-lite"/>
    </source>
</evidence>
<dbReference type="AlphaFoldDB" id="A0A3Q1IB59"/>
<evidence type="ECO:0000256" key="5">
    <source>
        <dbReference type="ARBA" id="ARBA00023319"/>
    </source>
</evidence>
<dbReference type="InParanoid" id="A0A3Q1IB59"/>
<evidence type="ECO:0000256" key="7">
    <source>
        <dbReference type="SAM" id="Phobius"/>
    </source>
</evidence>
<feature type="chain" id="PRO_5030079806" description="Ig-like domain-containing protein" evidence="8">
    <location>
        <begin position="28"/>
        <end position="312"/>
    </location>
</feature>
<dbReference type="STRING" id="64144.ENSATEP00000001666"/>
<evidence type="ECO:0000313" key="11">
    <source>
        <dbReference type="Proteomes" id="UP000265040"/>
    </source>
</evidence>
<reference evidence="10" key="2">
    <citation type="submission" date="2025-08" db="UniProtKB">
        <authorList>
            <consortium name="Ensembl"/>
        </authorList>
    </citation>
    <scope>IDENTIFICATION</scope>
</reference>
<reference evidence="10" key="3">
    <citation type="submission" date="2025-09" db="UniProtKB">
        <authorList>
            <consortium name="Ensembl"/>
        </authorList>
    </citation>
    <scope>IDENTIFICATION</scope>
</reference>
<feature type="transmembrane region" description="Helical" evidence="7">
    <location>
        <begin position="252"/>
        <end position="270"/>
    </location>
</feature>
<dbReference type="InterPro" id="IPR051275">
    <property type="entry name" value="Cell_adhesion_signaling"/>
</dbReference>
<dbReference type="PANTHER" id="PTHR11640">
    <property type="entry name" value="NEPHRIN"/>
    <property type="match status" value="1"/>
</dbReference>
<evidence type="ECO:0000256" key="4">
    <source>
        <dbReference type="ARBA" id="ARBA00023180"/>
    </source>
</evidence>
<proteinExistence type="predicted"/>
<dbReference type="Pfam" id="PF00047">
    <property type="entry name" value="ig"/>
    <property type="match status" value="1"/>
</dbReference>
<keyword evidence="11" id="KW-1185">Reference proteome</keyword>
<keyword evidence="7" id="KW-1133">Transmembrane helix</keyword>
<dbReference type="InterPro" id="IPR013151">
    <property type="entry name" value="Immunoglobulin_dom"/>
</dbReference>
<evidence type="ECO:0000256" key="8">
    <source>
        <dbReference type="SAM" id="SignalP"/>
    </source>
</evidence>
<dbReference type="CDD" id="cd00096">
    <property type="entry name" value="Ig"/>
    <property type="match status" value="1"/>
</dbReference>
<dbReference type="Ensembl" id="ENSATET00000001688.3">
    <property type="protein sequence ID" value="ENSATEP00000001666.2"/>
    <property type="gene ID" value="ENSATEG00000001212.3"/>
</dbReference>
<dbReference type="InterPro" id="IPR007110">
    <property type="entry name" value="Ig-like_dom"/>
</dbReference>
<dbReference type="GO" id="GO:0005911">
    <property type="term" value="C:cell-cell junction"/>
    <property type="evidence" value="ECO:0007669"/>
    <property type="project" value="TreeGrafter"/>
</dbReference>
<dbReference type="GeneID" id="113150174"/>
<reference evidence="10" key="1">
    <citation type="submission" date="2021-04" db="EMBL/GenBank/DDBJ databases">
        <authorList>
            <consortium name="Wellcome Sanger Institute Data Sharing"/>
        </authorList>
    </citation>
    <scope>NUCLEOTIDE SEQUENCE [LARGE SCALE GENOMIC DNA]</scope>
</reference>
<keyword evidence="4" id="KW-0325">Glycoprotein</keyword>
<dbReference type="SMART" id="SM00409">
    <property type="entry name" value="IG"/>
    <property type="match status" value="1"/>
</dbReference>
<keyword evidence="7" id="KW-0812">Transmembrane</keyword>
<dbReference type="InterPro" id="IPR003599">
    <property type="entry name" value="Ig_sub"/>
</dbReference>
<dbReference type="RefSeq" id="XP_026198354.1">
    <property type="nucleotide sequence ID" value="XM_026342569.1"/>
</dbReference>
<evidence type="ECO:0000256" key="1">
    <source>
        <dbReference type="ARBA" id="ARBA00004479"/>
    </source>
</evidence>
<name>A0A3Q1IB59_ANATE</name>
<dbReference type="PANTHER" id="PTHR11640:SF158">
    <property type="entry name" value="V-SET AND IMMUNOGLOBULIN DOMAIN-CONTAINING PROTEIN 10-LIKE 2"/>
    <property type="match status" value="1"/>
</dbReference>
<feature type="domain" description="Ig-like" evidence="9">
    <location>
        <begin position="32"/>
        <end position="142"/>
    </location>
</feature>